<evidence type="ECO:0000256" key="3">
    <source>
        <dbReference type="ARBA" id="ARBA00009263"/>
    </source>
</evidence>
<dbReference type="InterPro" id="IPR027434">
    <property type="entry name" value="Homing_endonucl"/>
</dbReference>
<dbReference type="Pfam" id="PF16363">
    <property type="entry name" value="GDP_Man_Dehyd"/>
    <property type="match status" value="2"/>
</dbReference>
<gene>
    <name evidence="8" type="ORF">SAMN04488598_10718</name>
    <name evidence="9" type="ORF">SAMN04515652_10818</name>
</gene>
<dbReference type="AlphaFoldDB" id="A0A1H9ZT93"/>
<dbReference type="Proteomes" id="UP000198612">
    <property type="component" value="Unassembled WGS sequence"/>
</dbReference>
<dbReference type="GO" id="GO:0042351">
    <property type="term" value="P:'de novo' GDP-L-fucose biosynthetic process"/>
    <property type="evidence" value="ECO:0007669"/>
    <property type="project" value="TreeGrafter"/>
</dbReference>
<evidence type="ECO:0000313" key="8">
    <source>
        <dbReference type="EMBL" id="SDF15483.1"/>
    </source>
</evidence>
<dbReference type="EMBL" id="FOHG01000008">
    <property type="protein sequence ID" value="SES84045.1"/>
    <property type="molecule type" value="Genomic_DNA"/>
</dbReference>
<evidence type="ECO:0000256" key="5">
    <source>
        <dbReference type="ARBA" id="ARBA00023239"/>
    </source>
</evidence>
<evidence type="ECO:0000259" key="7">
    <source>
        <dbReference type="PROSITE" id="PS50819"/>
    </source>
</evidence>
<accession>A0A1H9ZT93</accession>
<dbReference type="FunFam" id="3.40.50.720:FF:000924">
    <property type="entry name" value="GDP-mannose 4,6 dehydratase"/>
    <property type="match status" value="1"/>
</dbReference>
<dbReference type="PANTHER" id="PTHR43715:SF1">
    <property type="entry name" value="GDP-MANNOSE 4,6 DEHYDRATASE"/>
    <property type="match status" value="1"/>
</dbReference>
<evidence type="ECO:0000256" key="2">
    <source>
        <dbReference type="ARBA" id="ARBA00001937"/>
    </source>
</evidence>
<dbReference type="CDD" id="cd05260">
    <property type="entry name" value="GDP_MD_SDR_e"/>
    <property type="match status" value="1"/>
</dbReference>
<dbReference type="Gene3D" id="3.40.50.720">
    <property type="entry name" value="NAD(P)-binding Rossmann-like Domain"/>
    <property type="match status" value="2"/>
</dbReference>
<evidence type="ECO:0000256" key="6">
    <source>
        <dbReference type="ARBA" id="ARBA00059383"/>
    </source>
</evidence>
<dbReference type="SUPFAM" id="SSF51735">
    <property type="entry name" value="NAD(P)-binding Rossmann-fold domains"/>
    <property type="match status" value="1"/>
</dbReference>
<sequence>MKKALITGITGQDGSYLAELLLDKGYEVHGIIRRASTFNTQRIDHIYQDPHEENVRLKLHYGDMTDSSNLSRLVEKINPDEIYNLAAQSHVGTSFEIPEYTTDVDAMGTLRLLDAIKESEVKCKFYQASTSELYGKVEEIPQTEDTPFYPRSPYAAAKLYAYWIVKNYREAYDLFAVNGILFNHECISENTPLITRENGFISIKRPCDIKKPKAKGKNIQQYLPENIEIWDGDDFVELSCMTATRRKKDNSDFECRVINTRHGSIKVTNHHNMLDENKKKIKAKNVEIESKLLHKEFPQSKELTALSLEEAEFLGMMVGDGSISEKGKGFFSCNDKKIMEKFKGLWSRVAQGTLTIKNYNTEYGSSKRASLIGNNSYLRYIQKEIYTNDKYKKIPDRILNAPENIQLSFLEGYNQADGLKSNPCTYKFKNFKTNSIILAQGLIFLINQTTGQDFNITFEPDENYYGYYSINLLSPVDNSKKEDQVKELAAAGAGQREINRKTGISRDFIRKIENGGHAVSEHHFAKSKNKVKKIITDNEQPEWVFDLETASGKFMAGIGNIVVSNSPRRGKRFVTRKITRAVARITKGKQDKLYLGNMNAKRDWGYAKDYVKMMWMMLQHDTAEDFVIATGECHTVREFVEAAFSHVDVEIEWQGEGVDEKGIDKNTGKVLVKVDPKYFRPTEVDLLIGDPTKAKEELGWEPEVKFKELVQLMVQSDLEAIEEHGDI</sequence>
<name>A0A1H9ZT93_9FIRM</name>
<proteinExistence type="inferred from homology"/>
<dbReference type="SUPFAM" id="SSF51294">
    <property type="entry name" value="Hedgehog/intein (Hint) domain"/>
    <property type="match status" value="1"/>
</dbReference>
<dbReference type="InterPro" id="IPR004042">
    <property type="entry name" value="Intein_endonuc_central"/>
</dbReference>
<dbReference type="InterPro" id="IPR036844">
    <property type="entry name" value="Hint_dom_sf"/>
</dbReference>
<dbReference type="Proteomes" id="UP000199519">
    <property type="component" value="Unassembled WGS sequence"/>
</dbReference>
<evidence type="ECO:0000313" key="9">
    <source>
        <dbReference type="EMBL" id="SES84045.1"/>
    </source>
</evidence>
<evidence type="ECO:0000313" key="10">
    <source>
        <dbReference type="Proteomes" id="UP000198612"/>
    </source>
</evidence>
<comment type="function">
    <text evidence="6">Catalyzes the conversion of GDP-D-mannose to GDP-4-dehydro-6-deoxy-D-mannose.</text>
</comment>
<dbReference type="GO" id="GO:0004519">
    <property type="term" value="F:endonuclease activity"/>
    <property type="evidence" value="ECO:0007669"/>
    <property type="project" value="InterPro"/>
</dbReference>
<dbReference type="Gene3D" id="3.10.28.10">
    <property type="entry name" value="Homing endonucleases"/>
    <property type="match status" value="1"/>
</dbReference>
<reference evidence="10 11" key="1">
    <citation type="submission" date="2016-10" db="EMBL/GenBank/DDBJ databases">
        <authorList>
            <person name="Varghese N."/>
            <person name="Submissions S."/>
        </authorList>
    </citation>
    <scope>NUCLEOTIDE SEQUENCE [LARGE SCALE GENOMIC DNA]</scope>
    <source>
        <strain evidence="8 11">WG2</strain>
        <strain evidence="9 10">WG5</strain>
    </source>
</reference>
<dbReference type="Gene3D" id="3.90.25.10">
    <property type="entry name" value="UDP-galactose 4-epimerase, domain 1"/>
    <property type="match status" value="1"/>
</dbReference>
<keyword evidence="11" id="KW-1185">Reference proteome</keyword>
<comment type="catalytic activity">
    <reaction evidence="1">
        <text>GDP-alpha-D-mannose = GDP-4-dehydro-alpha-D-rhamnose + H2O</text>
        <dbReference type="Rhea" id="RHEA:23820"/>
        <dbReference type="ChEBI" id="CHEBI:15377"/>
        <dbReference type="ChEBI" id="CHEBI:57527"/>
        <dbReference type="ChEBI" id="CHEBI:57964"/>
        <dbReference type="EC" id="4.2.1.47"/>
    </reaction>
</comment>
<dbReference type="InterPro" id="IPR036291">
    <property type="entry name" value="NAD(P)-bd_dom_sf"/>
</dbReference>
<dbReference type="GO" id="GO:0008446">
    <property type="term" value="F:GDP-mannose 4,6-dehydratase activity"/>
    <property type="evidence" value="ECO:0007669"/>
    <property type="project" value="UniProtKB-EC"/>
</dbReference>
<evidence type="ECO:0000313" key="11">
    <source>
        <dbReference type="Proteomes" id="UP000199519"/>
    </source>
</evidence>
<keyword evidence="5" id="KW-0456">Lyase</keyword>
<organism evidence="9 10">
    <name type="scientific">Halanaerobium congolense</name>
    <dbReference type="NCBI Taxonomy" id="54121"/>
    <lineage>
        <taxon>Bacteria</taxon>
        <taxon>Bacillati</taxon>
        <taxon>Bacillota</taxon>
        <taxon>Clostridia</taxon>
        <taxon>Halanaerobiales</taxon>
        <taxon>Halanaerobiaceae</taxon>
        <taxon>Halanaerobium</taxon>
    </lineage>
</organism>
<dbReference type="EMBL" id="FNBJ01000007">
    <property type="protein sequence ID" value="SDF15483.1"/>
    <property type="molecule type" value="Genomic_DNA"/>
</dbReference>
<dbReference type="EC" id="4.2.1.47" evidence="4"/>
<feature type="domain" description="DOD-type homing endonuclease" evidence="7">
    <location>
        <begin position="313"/>
        <end position="418"/>
    </location>
</feature>
<evidence type="ECO:0000256" key="1">
    <source>
        <dbReference type="ARBA" id="ARBA00000188"/>
    </source>
</evidence>
<evidence type="ECO:0000256" key="4">
    <source>
        <dbReference type="ARBA" id="ARBA00011989"/>
    </source>
</evidence>
<dbReference type="PANTHER" id="PTHR43715">
    <property type="entry name" value="GDP-MANNOSE 4,6-DEHYDRATASE"/>
    <property type="match status" value="1"/>
</dbReference>
<dbReference type="InterPro" id="IPR016040">
    <property type="entry name" value="NAD(P)-bd_dom"/>
</dbReference>
<comment type="similarity">
    <text evidence="3">Belongs to the NAD(P)-dependent epimerase/dehydratase family. GDP-mannose 4,6-dehydratase subfamily.</text>
</comment>
<protein>
    <recommendedName>
        <fullName evidence="4">GDP-mannose 4,6-dehydratase</fullName>
        <ecNumber evidence="4">4.2.1.47</ecNumber>
    </recommendedName>
</protein>
<dbReference type="InterPro" id="IPR006368">
    <property type="entry name" value="GDP_Man_deHydtase"/>
</dbReference>
<dbReference type="PROSITE" id="PS50819">
    <property type="entry name" value="INTEIN_ENDONUCLEASE"/>
    <property type="match status" value="1"/>
</dbReference>
<comment type="cofactor">
    <cofactor evidence="2">
        <name>NADP(+)</name>
        <dbReference type="ChEBI" id="CHEBI:58349"/>
    </cofactor>
</comment>